<gene>
    <name evidence="3" type="ORF">BZB76_3001</name>
</gene>
<sequence length="205" mass="21048">MREPTGRLSAARFLIVGTVTAVIIALTGPLVGVLWAKSIPEVMYVIVQGEPLLADPEGQGPIGIDARFAVLALVAGLLSGVAAYLAGGRGNDMALLLGLAVGGGAAAVLAWRTGHMIGLGEFQDAARTARDGTRVAGVADLRARGVLVFWALAAVAVYGLLELVVRRLPSADRGEPRAGEADEVGGDEFDLESAPAGRDVDGREV</sequence>
<evidence type="ECO:0000256" key="1">
    <source>
        <dbReference type="SAM" id="MobiDB-lite"/>
    </source>
</evidence>
<feature type="transmembrane region" description="Helical" evidence="2">
    <location>
        <begin position="147"/>
        <end position="165"/>
    </location>
</feature>
<keyword evidence="2" id="KW-0472">Membrane</keyword>
<dbReference type="Proteomes" id="UP000274601">
    <property type="component" value="Unassembled WGS sequence"/>
</dbReference>
<organism evidence="3 4">
    <name type="scientific">Actinomadura pelletieri DSM 43383</name>
    <dbReference type="NCBI Taxonomy" id="1120940"/>
    <lineage>
        <taxon>Bacteria</taxon>
        <taxon>Bacillati</taxon>
        <taxon>Actinomycetota</taxon>
        <taxon>Actinomycetes</taxon>
        <taxon>Streptosporangiales</taxon>
        <taxon>Thermomonosporaceae</taxon>
        <taxon>Actinomadura</taxon>
    </lineage>
</organism>
<protein>
    <recommendedName>
        <fullName evidence="5">ABC transporter permease</fullName>
    </recommendedName>
</protein>
<keyword evidence="2" id="KW-1133">Transmembrane helix</keyword>
<reference evidence="3 4" key="1">
    <citation type="submission" date="2018-10" db="EMBL/GenBank/DDBJ databases">
        <title>Genomic Encyclopedia of Archaeal and Bacterial Type Strains, Phase II (KMG-II): from individual species to whole genera.</title>
        <authorList>
            <person name="Goeker M."/>
        </authorList>
    </citation>
    <scope>NUCLEOTIDE SEQUENCE [LARGE SCALE GENOMIC DNA]</scope>
    <source>
        <strain evidence="3 4">DSM 43383</strain>
    </source>
</reference>
<feature type="compositionally biased region" description="Acidic residues" evidence="1">
    <location>
        <begin position="181"/>
        <end position="191"/>
    </location>
</feature>
<feature type="transmembrane region" description="Helical" evidence="2">
    <location>
        <begin position="66"/>
        <end position="86"/>
    </location>
</feature>
<evidence type="ECO:0000256" key="2">
    <source>
        <dbReference type="SAM" id="Phobius"/>
    </source>
</evidence>
<dbReference type="RefSeq" id="WP_211343016.1">
    <property type="nucleotide sequence ID" value="NZ_RBWU01000003.1"/>
</dbReference>
<proteinExistence type="predicted"/>
<feature type="transmembrane region" description="Helical" evidence="2">
    <location>
        <begin position="12"/>
        <end position="35"/>
    </location>
</feature>
<comment type="caution">
    <text evidence="3">The sequence shown here is derived from an EMBL/GenBank/DDBJ whole genome shotgun (WGS) entry which is preliminary data.</text>
</comment>
<feature type="region of interest" description="Disordered" evidence="1">
    <location>
        <begin position="172"/>
        <end position="205"/>
    </location>
</feature>
<accession>A0A495QNG1</accession>
<feature type="transmembrane region" description="Helical" evidence="2">
    <location>
        <begin position="93"/>
        <end position="111"/>
    </location>
</feature>
<dbReference type="EMBL" id="RBWU01000003">
    <property type="protein sequence ID" value="RKS74487.1"/>
    <property type="molecule type" value="Genomic_DNA"/>
</dbReference>
<keyword evidence="2" id="KW-0812">Transmembrane</keyword>
<keyword evidence="4" id="KW-1185">Reference proteome</keyword>
<evidence type="ECO:0000313" key="3">
    <source>
        <dbReference type="EMBL" id="RKS74487.1"/>
    </source>
</evidence>
<name>A0A495QNG1_9ACTN</name>
<evidence type="ECO:0008006" key="5">
    <source>
        <dbReference type="Google" id="ProtNLM"/>
    </source>
</evidence>
<evidence type="ECO:0000313" key="4">
    <source>
        <dbReference type="Proteomes" id="UP000274601"/>
    </source>
</evidence>
<dbReference type="AlphaFoldDB" id="A0A495QNG1"/>